<reference evidence="3" key="2">
    <citation type="submission" date="2020-10" db="EMBL/GenBank/DDBJ databases">
        <authorList>
            <person name="Cooper E.A."/>
            <person name="Brenton Z.W."/>
            <person name="Flinn B.S."/>
            <person name="Jenkins J."/>
            <person name="Shu S."/>
            <person name="Flowers D."/>
            <person name="Luo F."/>
            <person name="Wang Y."/>
            <person name="Xia P."/>
            <person name="Barry K."/>
            <person name="Daum C."/>
            <person name="Lipzen A."/>
            <person name="Yoshinaga Y."/>
            <person name="Schmutz J."/>
            <person name="Saski C."/>
            <person name="Vermerris W."/>
            <person name="Kresovich S."/>
        </authorList>
    </citation>
    <scope>NUCLEOTIDE SEQUENCE</scope>
</reference>
<dbReference type="Gene3D" id="3.40.50.720">
    <property type="entry name" value="NAD(P)-binding Rossmann-like Domain"/>
    <property type="match status" value="1"/>
</dbReference>
<gene>
    <name evidence="3" type="ORF">BDA96_08G109600</name>
</gene>
<feature type="domain" description="Saccharopine dehydrogenase NADP binding" evidence="2">
    <location>
        <begin position="165"/>
        <end position="227"/>
    </location>
</feature>
<proteinExistence type="predicted"/>
<comment type="caution">
    <text evidence="3">The sequence shown here is derived from an EMBL/GenBank/DDBJ whole genome shotgun (WGS) entry which is preliminary data.</text>
</comment>
<feature type="region of interest" description="Disordered" evidence="1">
    <location>
        <begin position="103"/>
        <end position="146"/>
    </location>
</feature>
<evidence type="ECO:0000313" key="4">
    <source>
        <dbReference type="Proteomes" id="UP000807115"/>
    </source>
</evidence>
<accession>A0A921QHZ3</accession>
<evidence type="ECO:0000313" key="3">
    <source>
        <dbReference type="EMBL" id="KAG0520851.1"/>
    </source>
</evidence>
<dbReference type="Proteomes" id="UP000807115">
    <property type="component" value="Chromosome 8"/>
</dbReference>
<dbReference type="SUPFAM" id="SSF51735">
    <property type="entry name" value="NAD(P)-binding Rossmann-fold domains"/>
    <property type="match status" value="1"/>
</dbReference>
<feature type="compositionally biased region" description="Low complexity" evidence="1">
    <location>
        <begin position="112"/>
        <end position="121"/>
    </location>
</feature>
<dbReference type="EMBL" id="CM027687">
    <property type="protein sequence ID" value="KAG0520851.1"/>
    <property type="molecule type" value="Genomic_DNA"/>
</dbReference>
<dbReference type="InterPro" id="IPR005097">
    <property type="entry name" value="Sacchrp_dh_NADP-bd"/>
</dbReference>
<dbReference type="PANTHER" id="PTHR43796:SF2">
    <property type="entry name" value="CARBOXYNORSPERMIDINE SYNTHASE"/>
    <property type="match status" value="1"/>
</dbReference>
<dbReference type="Pfam" id="PF03435">
    <property type="entry name" value="Sacchrp_dh_NADP"/>
    <property type="match status" value="1"/>
</dbReference>
<organism evidence="3 4">
    <name type="scientific">Sorghum bicolor</name>
    <name type="common">Sorghum</name>
    <name type="synonym">Sorghum vulgare</name>
    <dbReference type="NCBI Taxonomy" id="4558"/>
    <lineage>
        <taxon>Eukaryota</taxon>
        <taxon>Viridiplantae</taxon>
        <taxon>Streptophyta</taxon>
        <taxon>Embryophyta</taxon>
        <taxon>Tracheophyta</taxon>
        <taxon>Spermatophyta</taxon>
        <taxon>Magnoliopsida</taxon>
        <taxon>Liliopsida</taxon>
        <taxon>Poales</taxon>
        <taxon>Poaceae</taxon>
        <taxon>PACMAD clade</taxon>
        <taxon>Panicoideae</taxon>
        <taxon>Andropogonodae</taxon>
        <taxon>Andropogoneae</taxon>
        <taxon>Sorghinae</taxon>
        <taxon>Sorghum</taxon>
    </lineage>
</organism>
<name>A0A921QHZ3_SORBI</name>
<dbReference type="PANTHER" id="PTHR43796">
    <property type="entry name" value="CARBOXYNORSPERMIDINE SYNTHASE"/>
    <property type="match status" value="1"/>
</dbReference>
<dbReference type="InterPro" id="IPR036291">
    <property type="entry name" value="NAD(P)-bd_dom_sf"/>
</dbReference>
<protein>
    <recommendedName>
        <fullName evidence="2">Saccharopine dehydrogenase NADP binding domain-containing protein</fullName>
    </recommendedName>
</protein>
<reference evidence="3" key="1">
    <citation type="journal article" date="2019" name="BMC Genomics">
        <title>A new reference genome for Sorghum bicolor reveals high levels of sequence similarity between sweet and grain genotypes: implications for the genetics of sugar metabolism.</title>
        <authorList>
            <person name="Cooper E.A."/>
            <person name="Brenton Z.W."/>
            <person name="Flinn B.S."/>
            <person name="Jenkins J."/>
            <person name="Shu S."/>
            <person name="Flowers D."/>
            <person name="Luo F."/>
            <person name="Wang Y."/>
            <person name="Xia P."/>
            <person name="Barry K."/>
            <person name="Daum C."/>
            <person name="Lipzen A."/>
            <person name="Yoshinaga Y."/>
            <person name="Schmutz J."/>
            <person name="Saski C."/>
            <person name="Vermerris W."/>
            <person name="Kresovich S."/>
        </authorList>
    </citation>
    <scope>NUCLEOTIDE SEQUENCE</scope>
</reference>
<dbReference type="AlphaFoldDB" id="A0A921QHZ3"/>
<sequence>MRSGSPPALAGGRACLLFALDGGMAPRWDLDVGARISVEVPPQGWSERSVPSRAAVAHAVMHPLHLASGVQIHGDGALTCWGGAAPTCCCKLRIRDWRHGHRRQSVCDSSSRRGSSLRLQGGCLGPAEEQDLEDRPRGTGRVGGSTTTALSQLRPDLGILKGESVASKLGSQSEFVQVDTRDAGMLEEALQGVDLVVHTAGPFQRAEEYTVLQTAISTKTPYIDVCDHEQAKVAGVPAITTAGIYSGVSNDFRTQFSLTFPMAITPSDLVKAALIRWPTCRCEPLYPIPETSMRKADKSSDPSVLHSDILLHNNCNQKRSSGSACS</sequence>
<evidence type="ECO:0000259" key="2">
    <source>
        <dbReference type="Pfam" id="PF03435"/>
    </source>
</evidence>
<evidence type="ECO:0000256" key="1">
    <source>
        <dbReference type="SAM" id="MobiDB-lite"/>
    </source>
</evidence>